<dbReference type="PIRSF" id="PIRSF031780">
    <property type="entry name" value="UCP031780"/>
    <property type="match status" value="1"/>
</dbReference>
<dbReference type="EMBL" id="CP064942">
    <property type="protein sequence ID" value="QPH53703.1"/>
    <property type="molecule type" value="Genomic_DNA"/>
</dbReference>
<dbReference type="InterPro" id="IPR038293">
    <property type="entry name" value="ATPase_inh_sub_z_sf"/>
</dbReference>
<dbReference type="Pfam" id="PF07345">
    <property type="entry name" value="ATPaseInh_sub_z"/>
    <property type="match status" value="1"/>
</dbReference>
<protein>
    <submittedName>
        <fullName evidence="1">DUF1476 domain-containing protein</fullName>
    </submittedName>
</protein>
<evidence type="ECO:0000313" key="2">
    <source>
        <dbReference type="Proteomes" id="UP000594800"/>
    </source>
</evidence>
<sequence length="104" mass="11722">MTTFDDRERAFEAKFAHDEEMQFKAAMRRNKILALWAAGLMDYEPDRAAGYVKDLIQADLAHPGDQDVFDKLKADLGERVSDIDLRSRMDAAMTEAKAQIVADG</sequence>
<reference evidence="1 2" key="1">
    <citation type="submission" date="2020-11" db="EMBL/GenBank/DDBJ databases">
        <title>Description of Pontivivens ytuae sp. nov. isolated from deep sea sediment of Mariana Trench.</title>
        <authorList>
            <person name="Wang Z."/>
            <person name="Sun Q.-L."/>
            <person name="Xu X.-D."/>
            <person name="Tang Y.-Z."/>
            <person name="Zhang J."/>
        </authorList>
    </citation>
    <scope>NUCLEOTIDE SEQUENCE [LARGE SCALE GENOMIC DNA]</scope>
    <source>
        <strain evidence="1 2">MT2928</strain>
    </source>
</reference>
<dbReference type="InterPro" id="IPR009945">
    <property type="entry name" value="ATPase_inh_sub_z"/>
</dbReference>
<dbReference type="RefSeq" id="WP_196102912.1">
    <property type="nucleotide sequence ID" value="NZ_CP064942.1"/>
</dbReference>
<organism evidence="1 2">
    <name type="scientific">Pontivivens ytuae</name>
    <dbReference type="NCBI Taxonomy" id="2789856"/>
    <lineage>
        <taxon>Bacteria</taxon>
        <taxon>Pseudomonadati</taxon>
        <taxon>Pseudomonadota</taxon>
        <taxon>Alphaproteobacteria</taxon>
        <taxon>Rhodobacterales</taxon>
        <taxon>Paracoccaceae</taxon>
        <taxon>Pontivivens</taxon>
    </lineage>
</organism>
<dbReference type="KEGG" id="poz:I0K15_18285"/>
<gene>
    <name evidence="1" type="ORF">I0K15_18285</name>
</gene>
<dbReference type="Gene3D" id="1.10.790.20">
    <property type="entry name" value="Domain of unknown function DUF1476"/>
    <property type="match status" value="1"/>
</dbReference>
<dbReference type="AlphaFoldDB" id="A0A7S9QC03"/>
<name>A0A7S9QC03_9RHOB</name>
<dbReference type="Proteomes" id="UP000594800">
    <property type="component" value="Chromosome"/>
</dbReference>
<evidence type="ECO:0000313" key="1">
    <source>
        <dbReference type="EMBL" id="QPH53703.1"/>
    </source>
</evidence>
<proteinExistence type="predicted"/>
<accession>A0A7S9QC03</accession>
<keyword evidence="2" id="KW-1185">Reference proteome</keyword>